<reference evidence="3 4" key="1">
    <citation type="submission" date="2024-01" db="EMBL/GenBank/DDBJ databases">
        <authorList>
            <person name="Allen C."/>
            <person name="Tagirdzhanova G."/>
        </authorList>
    </citation>
    <scope>NUCLEOTIDE SEQUENCE [LARGE SCALE GENOMIC DNA]</scope>
</reference>
<proteinExistence type="predicted"/>
<feature type="compositionally biased region" description="Low complexity" evidence="1">
    <location>
        <begin position="54"/>
        <end position="68"/>
    </location>
</feature>
<evidence type="ECO:0000259" key="2">
    <source>
        <dbReference type="Pfam" id="PF10307"/>
    </source>
</evidence>
<dbReference type="Proteomes" id="UP001642482">
    <property type="component" value="Unassembled WGS sequence"/>
</dbReference>
<feature type="compositionally biased region" description="Low complexity" evidence="1">
    <location>
        <begin position="10"/>
        <end position="24"/>
    </location>
</feature>
<dbReference type="EMBL" id="CAWUHD010000164">
    <property type="protein sequence ID" value="CAK7236482.1"/>
    <property type="molecule type" value="Genomic_DNA"/>
</dbReference>
<keyword evidence="4" id="KW-1185">Reference proteome</keyword>
<feature type="domain" description="Swiss Army Knife RNA repair protein HAD" evidence="2">
    <location>
        <begin position="107"/>
        <end position="312"/>
    </location>
</feature>
<feature type="region of interest" description="Disordered" evidence="1">
    <location>
        <begin position="464"/>
        <end position="623"/>
    </location>
</feature>
<evidence type="ECO:0000256" key="1">
    <source>
        <dbReference type="SAM" id="MobiDB-lite"/>
    </source>
</evidence>
<dbReference type="PANTHER" id="PTHR10335:SF23">
    <property type="entry name" value="OB FOLD-CONTAINING PROTEIN, NUCLEIC ACID BINDING"/>
    <property type="match status" value="1"/>
</dbReference>
<accession>A0ABP0CWE7</accession>
<feature type="compositionally biased region" description="Low complexity" evidence="1">
    <location>
        <begin position="580"/>
        <end position="592"/>
    </location>
</feature>
<feature type="compositionally biased region" description="Polar residues" evidence="1">
    <location>
        <begin position="596"/>
        <end position="612"/>
    </location>
</feature>
<dbReference type="InterPro" id="IPR018812">
    <property type="entry name" value="SAK_HAD"/>
</dbReference>
<feature type="compositionally biased region" description="Polar residues" evidence="1">
    <location>
        <begin position="25"/>
        <end position="44"/>
    </location>
</feature>
<feature type="compositionally biased region" description="Gly residues" evidence="1">
    <location>
        <begin position="550"/>
        <end position="579"/>
    </location>
</feature>
<name>A0ABP0CWE7_9PEZI</name>
<sequence length="623" mass="67493">MSLSAAAVYGAAARAGQQQQQQQQSLQTISSNVPSNSFSTTTGLAAQAEEDGRSSSSNSSRGSAAGGAESYTPTALSRWSLLSHKLPMADAIRSIYIYDFDNTLFKTPLPNAKLWNASTMGSLSNNDVFSSGGWWHDVRILAATGEGQEREEPRAWEGWWNEQVVELVRLTMKQPGALCVLLTGRSERGFGDLLQRMVNSKKLVFDMIALKPAAGPNNERFKSTMAFKQVFLETVMETYSSATEIRIYEDRPRHVEGFREFLAQYNERRQKRPVLPLPAIDGEVVHVVESATTLDPVVEVAEVQHMINCHNAAGGGKRGMLALNKTVLFTGYLIKEADTARLLELLQLPSHFNRRDVKYHANSIMIHPRTCPPHLMAKAGGLGSKMTWRVDSVGSVDNGVWAVKVRPMPPSAPYHTADGIPLVVLAVYRNTRPHEASRIRKWTPVTADNVFDFETTVGEKAILRVESEITPGTGDQEDSEGLSSRPPPHKRQRGAARGFHNTGAPNRPRPNPAGSVPTHPAAYGGPPRGPSGQFGSPGGGRGYHFQSSGRGRGGYAGGRGNYRGGGGPPMRGGRGGAVVGGPAAANRPAGRPQGYYQYQSLDDAGSATTQVPPRQKIVYDETL</sequence>
<evidence type="ECO:0000313" key="3">
    <source>
        <dbReference type="EMBL" id="CAK7236482.1"/>
    </source>
</evidence>
<feature type="region of interest" description="Disordered" evidence="1">
    <location>
        <begin position="10"/>
        <end position="68"/>
    </location>
</feature>
<gene>
    <name evidence="3" type="ORF">SEUCBS140593_009634</name>
</gene>
<organism evidence="3 4">
    <name type="scientific">Sporothrix eucalyptigena</name>
    <dbReference type="NCBI Taxonomy" id="1812306"/>
    <lineage>
        <taxon>Eukaryota</taxon>
        <taxon>Fungi</taxon>
        <taxon>Dikarya</taxon>
        <taxon>Ascomycota</taxon>
        <taxon>Pezizomycotina</taxon>
        <taxon>Sordariomycetes</taxon>
        <taxon>Sordariomycetidae</taxon>
        <taxon>Ophiostomatales</taxon>
        <taxon>Ophiostomataceae</taxon>
        <taxon>Sporothrix</taxon>
    </lineage>
</organism>
<comment type="caution">
    <text evidence="3">The sequence shown here is derived from an EMBL/GenBank/DDBJ whole genome shotgun (WGS) entry which is preliminary data.</text>
</comment>
<dbReference type="PANTHER" id="PTHR10335">
    <property type="entry name" value="RRNA 2-O-METHYLTRANSFERASE FIBRILLARIN"/>
    <property type="match status" value="1"/>
</dbReference>
<evidence type="ECO:0000313" key="4">
    <source>
        <dbReference type="Proteomes" id="UP001642482"/>
    </source>
</evidence>
<protein>
    <recommendedName>
        <fullName evidence="2">Swiss Army Knife RNA repair protein HAD domain-containing protein</fullName>
    </recommendedName>
</protein>
<dbReference type="Pfam" id="PF10307">
    <property type="entry name" value="HAD_SAK_1"/>
    <property type="match status" value="1"/>
</dbReference>